<evidence type="ECO:0000313" key="3">
    <source>
        <dbReference type="Proteomes" id="UP000001239"/>
    </source>
</evidence>
<accession>Q2Z149</accession>
<sequence>MSDNQHRKFTPRKKTLLNDWKQPHPTTLEPLPGAKYPAQGMFECKNSGAFPIVFKINDGIFEKGSNSNHKEVELNYSDRGALFEAIIEASNDANFGFRQIPISKKQMIFSGGSARQSENPIVQATFTIIRDKNGVIHLGYTKGDYKVPLVFRGSNFTTVYVKNEAGERVEDQGLMSRWVARAWVRFHQDLLNEIEQAAWEPPKPRDGGVNNNRQPSNDSSSATHDDFDDVEF</sequence>
<protein>
    <submittedName>
        <fullName evidence="2">Uncharacterized protein</fullName>
    </submittedName>
</protein>
<feature type="compositionally biased region" description="Polar residues" evidence="1">
    <location>
        <begin position="209"/>
        <end position="222"/>
    </location>
</feature>
<feature type="region of interest" description="Disordered" evidence="1">
    <location>
        <begin position="1"/>
        <end position="32"/>
    </location>
</feature>
<organism evidence="2 3">
    <name type="scientific">Pseudomonas phage EL</name>
    <dbReference type="NCBI Taxonomy" id="273133"/>
    <lineage>
        <taxon>Viruses</taxon>
        <taxon>Duplodnaviria</taxon>
        <taxon>Heunggongvirae</taxon>
        <taxon>Uroviricota</taxon>
        <taxon>Caudoviricetes</taxon>
        <taxon>Chimalliviridae</taxon>
        <taxon>Elvirus</taxon>
        <taxon>Elvirus EL</taxon>
    </lineage>
</organism>
<reference evidence="2 3" key="4">
    <citation type="journal article" date="2005" name="J. Mol. Biol.">
        <title>Genome comparison of Pseudomonas aeruginosa large phages.</title>
        <authorList>
            <person name="Hertveldt K."/>
            <person name="Lavigne R."/>
            <person name="Pleteneva E."/>
            <person name="Sernova N."/>
            <person name="Kurochkina L."/>
            <person name="Korchevskii R."/>
            <person name="Robben J."/>
            <person name="Mesyanzhinov V."/>
            <person name="Krylov V.N."/>
            <person name="Volckaert G."/>
        </authorList>
    </citation>
    <scope>NUCLEOTIDE SEQUENCE</scope>
</reference>
<dbReference type="RefSeq" id="YP_418065.1">
    <property type="nucleotide sequence ID" value="NC_007623.1"/>
</dbReference>
<reference evidence="2 3" key="1">
    <citation type="journal article" date="2002" name="Genetika">
        <title>Phenogenetic characterization of a group of giant Phi KZ-like bacteriophages of Pseudomonas aeruginosa].</title>
        <authorList>
            <person name="Burkal'tseva M.V."/>
            <person name="Krylov V.N."/>
            <person name="Pleteneva E.A."/>
            <person name="Shaburova O.V."/>
            <person name="Krylov S.V."/>
            <person name="Volckaert G."/>
            <person name="Sykilinda N.N."/>
            <person name="Kurochkina L.P."/>
            <person name="Mesyanzhinov V.V."/>
        </authorList>
    </citation>
    <scope>NUCLEOTIDE SEQUENCE [LARGE SCALE GENOMIC DNA]</scope>
</reference>
<dbReference type="EMBL" id="AJ697969">
    <property type="protein sequence ID" value="CAG27126.1"/>
    <property type="molecule type" value="Genomic_DNA"/>
</dbReference>
<reference evidence="2 3" key="2">
    <citation type="journal article" date="2003" name="Res. Microbiol.">
        <title>Myoviridae bacteriophages of Pseudomonas aeruginosa: a long and complex evolutionary pathway.</title>
        <authorList>
            <person name="Krylov V.N."/>
            <person name="Pleteneva E.A."/>
            <person name="Bourkalsteva M.V."/>
            <person name="Shaburova O.V."/>
            <person name="Volckaert G."/>
            <person name="Sykilinda N.N."/>
            <person name="Kurochkina L.P."/>
            <person name="Mesyanzhinov V.V."/>
        </authorList>
    </citation>
    <scope>NUCLEOTIDE SEQUENCE [LARGE SCALE GENOMIC DNA]</scope>
</reference>
<dbReference type="GeneID" id="5176607"/>
<reference evidence="2 3" key="3">
    <citation type="journal article" date="2004" name="Bioinformatics">
        <title>PHIRE, a deterministic approach to reveal regulatory elements in bacteriophage genomes.</title>
        <authorList>
            <person name="Lavigne R."/>
            <person name="Sun W.D."/>
            <person name="Volckaert G."/>
        </authorList>
    </citation>
    <scope>NUCLEOTIDE SEQUENCE [LARGE SCALE GENOMIC DNA]</scope>
</reference>
<proteinExistence type="predicted"/>
<evidence type="ECO:0000256" key="1">
    <source>
        <dbReference type="SAM" id="MobiDB-lite"/>
    </source>
</evidence>
<dbReference type="KEGG" id="vg:5176607"/>
<feature type="region of interest" description="Disordered" evidence="1">
    <location>
        <begin position="197"/>
        <end position="232"/>
    </location>
</feature>
<keyword evidence="3" id="KW-1185">Reference proteome</keyword>
<evidence type="ECO:0000313" key="2">
    <source>
        <dbReference type="EMBL" id="CAG27126.1"/>
    </source>
</evidence>
<name>Q2Z149_9CAUD</name>
<dbReference type="Proteomes" id="UP000001239">
    <property type="component" value="Segment"/>
</dbReference>
<dbReference type="OrthoDB" id="21522at10239"/>